<dbReference type="Gene3D" id="1.10.1740.10">
    <property type="match status" value="1"/>
</dbReference>
<proteinExistence type="inferred from homology"/>
<gene>
    <name evidence="9" type="ORF">POL72_13485</name>
</gene>
<dbReference type="InterPro" id="IPR013324">
    <property type="entry name" value="RNA_pol_sigma_r3/r4-like"/>
</dbReference>
<dbReference type="Pfam" id="PF04542">
    <property type="entry name" value="Sigma70_r2"/>
    <property type="match status" value="1"/>
</dbReference>
<evidence type="ECO:0000256" key="3">
    <source>
        <dbReference type="ARBA" id="ARBA00023082"/>
    </source>
</evidence>
<dbReference type="InterPro" id="IPR013325">
    <property type="entry name" value="RNA_pol_sigma_r2"/>
</dbReference>
<dbReference type="PANTHER" id="PTHR43133">
    <property type="entry name" value="RNA POLYMERASE ECF-TYPE SIGMA FACTO"/>
    <property type="match status" value="1"/>
</dbReference>
<evidence type="ECO:0000313" key="9">
    <source>
        <dbReference type="EMBL" id="MDC0678751.1"/>
    </source>
</evidence>
<dbReference type="InterPro" id="IPR039425">
    <property type="entry name" value="RNA_pol_sigma-70-like"/>
</dbReference>
<dbReference type="InterPro" id="IPR007627">
    <property type="entry name" value="RNA_pol_sigma70_r2"/>
</dbReference>
<evidence type="ECO:0000256" key="5">
    <source>
        <dbReference type="ARBA" id="ARBA00023163"/>
    </source>
</evidence>
<keyword evidence="4 6" id="KW-0238">DNA-binding</keyword>
<reference evidence="9 10" key="1">
    <citation type="submission" date="2023-01" db="EMBL/GenBank/DDBJ databases">
        <title>Minimal conservation of predation-associated metabolite biosynthetic gene clusters underscores biosynthetic potential of Myxococcota including descriptions for ten novel species: Archangium lansinium sp. nov., Myxococcus landrumus sp. nov., Nannocystis bai.</title>
        <authorList>
            <person name="Ahearne A."/>
            <person name="Stevens C."/>
            <person name="Dowd S."/>
        </authorList>
    </citation>
    <scope>NUCLEOTIDE SEQUENCE [LARGE SCALE GENOMIC DNA]</scope>
    <source>
        <strain evidence="9 10">WIWO2</strain>
    </source>
</reference>
<keyword evidence="10" id="KW-1185">Reference proteome</keyword>
<evidence type="ECO:0000313" key="10">
    <source>
        <dbReference type="Proteomes" id="UP001217485"/>
    </source>
</evidence>
<dbReference type="NCBIfam" id="TIGR02937">
    <property type="entry name" value="sigma70-ECF"/>
    <property type="match status" value="1"/>
</dbReference>
<dbReference type="EMBL" id="JAQNDK010000001">
    <property type="protein sequence ID" value="MDC0678751.1"/>
    <property type="molecule type" value="Genomic_DNA"/>
</dbReference>
<keyword evidence="2 6" id="KW-0805">Transcription regulation</keyword>
<dbReference type="InterPro" id="IPR013249">
    <property type="entry name" value="RNA_pol_sigma70_r4_t2"/>
</dbReference>
<dbReference type="SUPFAM" id="SSF88659">
    <property type="entry name" value="Sigma3 and sigma4 domains of RNA polymerase sigma factors"/>
    <property type="match status" value="1"/>
</dbReference>
<evidence type="ECO:0000259" key="7">
    <source>
        <dbReference type="Pfam" id="PF04542"/>
    </source>
</evidence>
<feature type="domain" description="RNA polymerase sigma-70 region 2" evidence="7">
    <location>
        <begin position="26"/>
        <end position="92"/>
    </location>
</feature>
<comment type="similarity">
    <text evidence="1 6">Belongs to the sigma-70 factor family. ECF subfamily.</text>
</comment>
<sequence>MSDDPRDLGELSNDVKASWQRFLDVFEPLRPELYRYCRYLTRSPWDAEDLVQDTMARGFVTLGTLFHEVPNPRAWLFRVASNLWIDRARRQRLERDAIGEPAAAAPAPGQALDERASREAAGTLVAHLSPQERAAVVLKDVFDLSLEEVAASLSTSVGAVKAALHRGRGKLVAPEADEPRAPAPGVLDAFCAAFNAGDLQALTSLLLDSSITEIVGVVTEYGREPPADPRTGSFVGSLSSITTTDAGGVDARHLAGYLGGPPRCEVREHRGELLLLFWFDHDTGPAVRTVWTVETDGEHIARIRNYFFTPDVIAEICRELAVPFRTNGYRYWIHG</sequence>
<dbReference type="InterPro" id="IPR000838">
    <property type="entry name" value="RNA_pol_sigma70_ECF_CS"/>
</dbReference>
<dbReference type="PROSITE" id="PS01063">
    <property type="entry name" value="SIGMA70_ECF"/>
    <property type="match status" value="1"/>
</dbReference>
<dbReference type="PANTHER" id="PTHR43133:SF8">
    <property type="entry name" value="RNA POLYMERASE SIGMA FACTOR HI_1459-RELATED"/>
    <property type="match status" value="1"/>
</dbReference>
<dbReference type="Proteomes" id="UP001217485">
    <property type="component" value="Unassembled WGS sequence"/>
</dbReference>
<dbReference type="InterPro" id="IPR036388">
    <property type="entry name" value="WH-like_DNA-bd_sf"/>
</dbReference>
<evidence type="ECO:0000256" key="2">
    <source>
        <dbReference type="ARBA" id="ARBA00023015"/>
    </source>
</evidence>
<keyword evidence="3 6" id="KW-0731">Sigma factor</keyword>
<evidence type="ECO:0000256" key="4">
    <source>
        <dbReference type="ARBA" id="ARBA00023125"/>
    </source>
</evidence>
<dbReference type="InterPro" id="IPR014284">
    <property type="entry name" value="RNA_pol_sigma-70_dom"/>
</dbReference>
<dbReference type="SUPFAM" id="SSF88946">
    <property type="entry name" value="Sigma2 domain of RNA polymerase sigma factors"/>
    <property type="match status" value="1"/>
</dbReference>
<dbReference type="CDD" id="cd06171">
    <property type="entry name" value="Sigma70_r4"/>
    <property type="match status" value="1"/>
</dbReference>
<evidence type="ECO:0000256" key="6">
    <source>
        <dbReference type="RuleBase" id="RU000716"/>
    </source>
</evidence>
<organism evidence="9 10">
    <name type="scientific">Sorangium atrum</name>
    <dbReference type="NCBI Taxonomy" id="2995308"/>
    <lineage>
        <taxon>Bacteria</taxon>
        <taxon>Pseudomonadati</taxon>
        <taxon>Myxococcota</taxon>
        <taxon>Polyangia</taxon>
        <taxon>Polyangiales</taxon>
        <taxon>Polyangiaceae</taxon>
        <taxon>Sorangium</taxon>
    </lineage>
</organism>
<dbReference type="Gene3D" id="1.10.10.10">
    <property type="entry name" value="Winged helix-like DNA-binding domain superfamily/Winged helix DNA-binding domain"/>
    <property type="match status" value="1"/>
</dbReference>
<dbReference type="RefSeq" id="WP_272095591.1">
    <property type="nucleotide sequence ID" value="NZ_JAQNDK010000001.1"/>
</dbReference>
<dbReference type="Pfam" id="PF08281">
    <property type="entry name" value="Sigma70_r4_2"/>
    <property type="match status" value="1"/>
</dbReference>
<evidence type="ECO:0000259" key="8">
    <source>
        <dbReference type="Pfam" id="PF08281"/>
    </source>
</evidence>
<keyword evidence="5 6" id="KW-0804">Transcription</keyword>
<feature type="domain" description="RNA polymerase sigma factor 70 region 4 type 2" evidence="8">
    <location>
        <begin position="120"/>
        <end position="171"/>
    </location>
</feature>
<evidence type="ECO:0000256" key="1">
    <source>
        <dbReference type="ARBA" id="ARBA00010641"/>
    </source>
</evidence>
<name>A0ABT5BX58_9BACT</name>
<comment type="caution">
    <text evidence="9">The sequence shown here is derived from an EMBL/GenBank/DDBJ whole genome shotgun (WGS) entry which is preliminary data.</text>
</comment>
<protein>
    <recommendedName>
        <fullName evidence="6">RNA polymerase sigma factor</fullName>
    </recommendedName>
</protein>
<accession>A0ABT5BX58</accession>